<evidence type="ECO:0000313" key="3">
    <source>
        <dbReference type="Proteomes" id="UP000298458"/>
    </source>
</evidence>
<dbReference type="InterPro" id="IPR036465">
    <property type="entry name" value="vWFA_dom_sf"/>
</dbReference>
<dbReference type="Pfam" id="PF01882">
    <property type="entry name" value="DUF58"/>
    <property type="match status" value="1"/>
</dbReference>
<gene>
    <name evidence="2" type="ORF">EHO60_13680</name>
</gene>
<feature type="domain" description="DUF58" evidence="1">
    <location>
        <begin position="42"/>
        <end position="248"/>
    </location>
</feature>
<dbReference type="PANTHER" id="PTHR33608">
    <property type="entry name" value="BLL2464 PROTEIN"/>
    <property type="match status" value="1"/>
</dbReference>
<dbReference type="RefSeq" id="WP_135768749.1">
    <property type="nucleotide sequence ID" value="NZ_RQET01000009.1"/>
</dbReference>
<reference evidence="2" key="1">
    <citation type="journal article" date="2019" name="PLoS Negl. Trop. Dis.">
        <title>Revisiting the worldwide diversity of Leptospira species in the environment.</title>
        <authorList>
            <person name="Vincent A.T."/>
            <person name="Schiettekatte O."/>
            <person name="Bourhy P."/>
            <person name="Veyrier F.J."/>
            <person name="Picardeau M."/>
        </authorList>
    </citation>
    <scope>NUCLEOTIDE SEQUENCE [LARGE SCALE GENOMIC DNA]</scope>
    <source>
        <strain evidence="2">SSW15</strain>
    </source>
</reference>
<sequence>MLRKEYQNLVRLLEFKEKGFSRKERQGSASSQRKGRGLDFKDVRPYSIGDDTRLIDWNVTSRLGELHVREFYEEKERSGVFFLDVSESMNWSSQEWTKSENAFQVLALLILLYVRKGNLAKVLLYSDVLEHETGYLRTVEEALPALEKIRTRVGRNPKTNPDLPFSVLKNKIQKYTDSYILSDFINVPPLWKLRGLRKFHNLHAIRFVDPLETRPPRGLFSFFLAKDPETGNSLDAGSASSKAKENLEQLFQNRILDLEGGPDDPSRILSYWWRTK</sequence>
<dbReference type="EMBL" id="RQET01000009">
    <property type="protein sequence ID" value="TGK09063.1"/>
    <property type="molecule type" value="Genomic_DNA"/>
</dbReference>
<keyword evidence="3" id="KW-1185">Reference proteome</keyword>
<accession>A0A4R9GBK7</accession>
<dbReference type="InterPro" id="IPR002881">
    <property type="entry name" value="DUF58"/>
</dbReference>
<organism evidence="2 3">
    <name type="scientific">Leptospira fletcheri</name>
    <dbReference type="NCBI Taxonomy" id="2484981"/>
    <lineage>
        <taxon>Bacteria</taxon>
        <taxon>Pseudomonadati</taxon>
        <taxon>Spirochaetota</taxon>
        <taxon>Spirochaetia</taxon>
        <taxon>Leptospirales</taxon>
        <taxon>Leptospiraceae</taxon>
        <taxon>Leptospira</taxon>
    </lineage>
</organism>
<comment type="caution">
    <text evidence="2">The sequence shown here is derived from an EMBL/GenBank/DDBJ whole genome shotgun (WGS) entry which is preliminary data.</text>
</comment>
<protein>
    <submittedName>
        <fullName evidence="2">DUF58 domain-containing protein</fullName>
    </submittedName>
</protein>
<dbReference type="AlphaFoldDB" id="A0A4R9GBK7"/>
<dbReference type="OrthoDB" id="9776116at2"/>
<proteinExistence type="predicted"/>
<name>A0A4R9GBK7_9LEPT</name>
<dbReference type="Proteomes" id="UP000298458">
    <property type="component" value="Unassembled WGS sequence"/>
</dbReference>
<evidence type="ECO:0000313" key="2">
    <source>
        <dbReference type="EMBL" id="TGK09063.1"/>
    </source>
</evidence>
<evidence type="ECO:0000259" key="1">
    <source>
        <dbReference type="Pfam" id="PF01882"/>
    </source>
</evidence>
<dbReference type="PANTHER" id="PTHR33608:SF6">
    <property type="entry name" value="BLL2464 PROTEIN"/>
    <property type="match status" value="1"/>
</dbReference>
<dbReference type="SUPFAM" id="SSF53300">
    <property type="entry name" value="vWA-like"/>
    <property type="match status" value="1"/>
</dbReference>